<organism evidence="1 2">
    <name type="scientific">Penicillium digitatum (strain PHI26 / CECT 20796)</name>
    <name type="common">Green mold</name>
    <dbReference type="NCBI Taxonomy" id="1170229"/>
    <lineage>
        <taxon>Eukaryota</taxon>
        <taxon>Fungi</taxon>
        <taxon>Dikarya</taxon>
        <taxon>Ascomycota</taxon>
        <taxon>Pezizomycotina</taxon>
        <taxon>Eurotiomycetes</taxon>
        <taxon>Eurotiomycetidae</taxon>
        <taxon>Eurotiales</taxon>
        <taxon>Aspergillaceae</taxon>
        <taxon>Penicillium</taxon>
    </lineage>
</organism>
<evidence type="ECO:0000313" key="2">
    <source>
        <dbReference type="Proteomes" id="UP000009882"/>
    </source>
</evidence>
<accession>K9FE33</accession>
<dbReference type="InParanoid" id="K9FE33"/>
<dbReference type="AlphaFoldDB" id="K9FE33"/>
<dbReference type="InterPro" id="IPR016035">
    <property type="entry name" value="Acyl_Trfase/lysoPLipase"/>
</dbReference>
<dbReference type="SUPFAM" id="SSF52151">
    <property type="entry name" value="FabD/lysophospholipase-like"/>
    <property type="match status" value="1"/>
</dbReference>
<evidence type="ECO:0008006" key="3">
    <source>
        <dbReference type="Google" id="ProtNLM"/>
    </source>
</evidence>
<dbReference type="eggNOG" id="KOG4231">
    <property type="taxonomic scope" value="Eukaryota"/>
</dbReference>
<comment type="caution">
    <text evidence="1">The sequence shown here is derived from an EMBL/GenBank/DDBJ whole genome shotgun (WGS) entry which is preliminary data.</text>
</comment>
<dbReference type="OrthoDB" id="1577640at2759"/>
<proteinExistence type="predicted"/>
<sequence length="166" mass="18744">MGVEEGILAYTERMKSVFRDKIRNIPIDCKKFKKAIEIVINRTGLCPTDLINDGKPRRSKIFVCTTSEDTFRVARLRTYSVPNETALPVTICEAAFATSAATRSFDSVLIDSHQFVDGAFGANNPIEEVEEDEATDRWCATSRESKTINEMFGVCWNWRACTIPHK</sequence>
<keyword evidence="2" id="KW-1185">Reference proteome</keyword>
<evidence type="ECO:0000313" key="1">
    <source>
        <dbReference type="EMBL" id="EKV06397.1"/>
    </source>
</evidence>
<dbReference type="STRING" id="1170229.K9FE33"/>
<dbReference type="Proteomes" id="UP000009882">
    <property type="component" value="Unassembled WGS sequence"/>
</dbReference>
<name>K9FE33_PEND2</name>
<gene>
    <name evidence="1" type="ORF">PDIG_77640</name>
</gene>
<dbReference type="HOGENOM" id="CLU_1603303_0_0_1"/>
<protein>
    <recommendedName>
        <fullName evidence="3">PNPLA domain-containing protein</fullName>
    </recommendedName>
</protein>
<dbReference type="Gene3D" id="3.40.1090.10">
    <property type="entry name" value="Cytosolic phospholipase A2 catalytic domain"/>
    <property type="match status" value="1"/>
</dbReference>
<reference evidence="2" key="1">
    <citation type="journal article" date="2012" name="BMC Genomics">
        <title>Genome sequence of the necrotrophic fungus Penicillium digitatum, the main postharvest pathogen of citrus.</title>
        <authorList>
            <person name="Marcet-Houben M."/>
            <person name="Ballester A.-R."/>
            <person name="de la Fuente B."/>
            <person name="Harries E."/>
            <person name="Marcos J.F."/>
            <person name="Gonzalez-Candelas L."/>
            <person name="Gabaldon T."/>
        </authorList>
    </citation>
    <scope>NUCLEOTIDE SEQUENCE [LARGE SCALE GENOMIC DNA]</scope>
    <source>
        <strain evidence="2">PHI26 / CECT 20796</strain>
    </source>
</reference>
<dbReference type="EMBL" id="AKCT01000286">
    <property type="protein sequence ID" value="EKV06397.1"/>
    <property type="molecule type" value="Genomic_DNA"/>
</dbReference>